<dbReference type="EMBL" id="LAZR01013560">
    <property type="protein sequence ID" value="KKM21398.1"/>
    <property type="molecule type" value="Genomic_DNA"/>
</dbReference>
<organism evidence="2">
    <name type="scientific">marine sediment metagenome</name>
    <dbReference type="NCBI Taxonomy" id="412755"/>
    <lineage>
        <taxon>unclassified sequences</taxon>
        <taxon>metagenomes</taxon>
        <taxon>ecological metagenomes</taxon>
    </lineage>
</organism>
<accession>A0A0F9KGU7</accession>
<keyword evidence="1" id="KW-0175">Coiled coil</keyword>
<evidence type="ECO:0008006" key="3">
    <source>
        <dbReference type="Google" id="ProtNLM"/>
    </source>
</evidence>
<dbReference type="AlphaFoldDB" id="A0A0F9KGU7"/>
<name>A0A0F9KGU7_9ZZZZ</name>
<sequence>MAESHSTYSFPRLTVPVSEKDEAWHKAFTLAIVNRTLNSNFDIQYAAMNESINFFNGSQKGDEFRFLQTAEDGEVLPAQWINYNRVRNRIEILLGELQKKGYSIDVVSVNKDAKTRKFDSKEQMRVKMRLAPEREALEAENGLPLAPDGFIPKDEAELDDFFKYGFKEKNEIIMEHALRYITKLHNWKYQRLACFRDIMIQGAGWVKCEVQNGLPYMRRIDPRFMVFDTNATDDFLSDSTYFGEVRYMTIGDAAAKYGLTREELLETHRSYQEYLNSTQSGAPGNAEFRTLSGTTLSFFNTDGADLRVLVLSAVWLDYKKIKHKRSIDSHGNEHIKRVKDTAQKGDLKVNNVAIWRQATLVGGKILKEWGEMENQVRDNDSLAETKCPYKAVLPHYLNGQAVSKVDQLKGLQKLKNITMYNIQLAMARAGAKGFIYDVSQVPDGWDIHNVIKYLKTAGIAFIDSKKEGIPSTHNQFNTIDMTLSDSVKQYLAINDMIDSEMDSISGINDARRGEVQGASQAVGVTRSALSQSNLATEVYFDLFNQFNTHVLNYLAGLIKITFAGNERYAPIIGDAGINFLKETVDMELDDFAVFAEEIPPIAEDFQNFQALVQAALQARAIDFVDATKLMLEKDILIGIERYERAISKRQEEQQAVEQAAMQEQLQAQQVEQQGTVQLEIGKIDKKGGYDLQKQQLQNKGDMDEIMAEGRVDIGLGKIDFAQKMAIEKIKARAQDRKAEGQSNKK</sequence>
<comment type="caution">
    <text evidence="2">The sequence shown here is derived from an EMBL/GenBank/DDBJ whole genome shotgun (WGS) entry which is preliminary data.</text>
</comment>
<feature type="coiled-coil region" evidence="1">
    <location>
        <begin position="639"/>
        <end position="673"/>
    </location>
</feature>
<proteinExistence type="predicted"/>
<evidence type="ECO:0000313" key="2">
    <source>
        <dbReference type="EMBL" id="KKM21398.1"/>
    </source>
</evidence>
<dbReference type="InterPro" id="IPR032427">
    <property type="entry name" value="P22_portal"/>
</dbReference>
<dbReference type="Pfam" id="PF16510">
    <property type="entry name" value="P22_portal"/>
    <property type="match status" value="1"/>
</dbReference>
<evidence type="ECO:0000256" key="1">
    <source>
        <dbReference type="SAM" id="Coils"/>
    </source>
</evidence>
<gene>
    <name evidence="2" type="ORF">LCGC14_1635840</name>
</gene>
<reference evidence="2" key="1">
    <citation type="journal article" date="2015" name="Nature">
        <title>Complex archaea that bridge the gap between prokaryotes and eukaryotes.</title>
        <authorList>
            <person name="Spang A."/>
            <person name="Saw J.H."/>
            <person name="Jorgensen S.L."/>
            <person name="Zaremba-Niedzwiedzka K."/>
            <person name="Martijn J."/>
            <person name="Lind A.E."/>
            <person name="van Eijk R."/>
            <person name="Schleper C."/>
            <person name="Guy L."/>
            <person name="Ettema T.J."/>
        </authorList>
    </citation>
    <scope>NUCLEOTIDE SEQUENCE</scope>
</reference>
<protein>
    <recommendedName>
        <fullName evidence="3">Portal protein</fullName>
    </recommendedName>
</protein>